<protein>
    <submittedName>
        <fullName evidence="1">Uncharacterized protein</fullName>
    </submittedName>
</protein>
<dbReference type="Proteomes" id="UP000831817">
    <property type="component" value="Chromosome"/>
</dbReference>
<accession>A0ABM7YD22</accession>
<sequence length="65" mass="7262">MAKEEKGFEAKIKAMTTGGCACMTGILEKKASTLKKVICKGCGKVFRTNRDTEYCYDCQKKLKNM</sequence>
<dbReference type="EMBL" id="AP025698">
    <property type="protein sequence ID" value="BDH79105.1"/>
    <property type="molecule type" value="Genomic_DNA"/>
</dbReference>
<proteinExistence type="predicted"/>
<name>A0ABM7YD22_9EURY</name>
<evidence type="ECO:0000313" key="2">
    <source>
        <dbReference type="Proteomes" id="UP000831817"/>
    </source>
</evidence>
<organism evidence="1 2">
    <name type="scientific">Methanothermobacter tenebrarum</name>
    <dbReference type="NCBI Taxonomy" id="680118"/>
    <lineage>
        <taxon>Archaea</taxon>
        <taxon>Methanobacteriati</taxon>
        <taxon>Methanobacteriota</taxon>
        <taxon>Methanomada group</taxon>
        <taxon>Methanobacteria</taxon>
        <taxon>Methanobacteriales</taxon>
        <taxon>Methanobacteriaceae</taxon>
        <taxon>Methanothermobacter</taxon>
    </lineage>
</organism>
<dbReference type="RefSeq" id="WP_248564945.1">
    <property type="nucleotide sequence ID" value="NZ_AP025698.1"/>
</dbReference>
<evidence type="ECO:0000313" key="1">
    <source>
        <dbReference type="EMBL" id="BDH79105.1"/>
    </source>
</evidence>
<reference evidence="1 2" key="1">
    <citation type="submission" date="2022-04" db="EMBL/GenBank/DDBJ databases">
        <title>Complete genome of Methanothermobacter tenebrarum strain RMAS.</title>
        <authorList>
            <person name="Nakamura K."/>
            <person name="Oshima K."/>
            <person name="Hattori M."/>
            <person name="Kamagata Y."/>
            <person name="Takamizawa K."/>
        </authorList>
    </citation>
    <scope>NUCLEOTIDE SEQUENCE [LARGE SCALE GENOMIC DNA]</scope>
    <source>
        <strain evidence="1 2">RMAS</strain>
    </source>
</reference>
<gene>
    <name evidence="1" type="ORF">MTTB_04840</name>
</gene>
<dbReference type="GeneID" id="71964997"/>
<keyword evidence="2" id="KW-1185">Reference proteome</keyword>